<accession>A0A7S3N1Q7</accession>
<organism evidence="1">
    <name type="scientific">Strombidium inclinatum</name>
    <dbReference type="NCBI Taxonomy" id="197538"/>
    <lineage>
        <taxon>Eukaryota</taxon>
        <taxon>Sar</taxon>
        <taxon>Alveolata</taxon>
        <taxon>Ciliophora</taxon>
        <taxon>Intramacronucleata</taxon>
        <taxon>Spirotrichea</taxon>
        <taxon>Oligotrichia</taxon>
        <taxon>Strombidiidae</taxon>
        <taxon>Strombidium</taxon>
    </lineage>
</organism>
<sequence>MGFTLAVRDIRIAGRGFSVVEGVHLLAELAHLLGALYFNFWALVDRMILRVEALSHAQGQIVVFDGVEGGHGLGLGRIIERKLVGGVVRGHEAVGSLLELQAFLPEDRK</sequence>
<evidence type="ECO:0000313" key="1">
    <source>
        <dbReference type="EMBL" id="CAE0332513.1"/>
    </source>
</evidence>
<name>A0A7S3N1Q7_9SPIT</name>
<dbReference type="EMBL" id="HBIH01032882">
    <property type="protein sequence ID" value="CAE0332513.1"/>
    <property type="molecule type" value="Transcribed_RNA"/>
</dbReference>
<dbReference type="AlphaFoldDB" id="A0A7S3N1Q7"/>
<proteinExistence type="predicted"/>
<protein>
    <submittedName>
        <fullName evidence="1">Uncharacterized protein</fullName>
    </submittedName>
</protein>
<reference evidence="1" key="1">
    <citation type="submission" date="2021-01" db="EMBL/GenBank/DDBJ databases">
        <authorList>
            <person name="Corre E."/>
            <person name="Pelletier E."/>
            <person name="Niang G."/>
            <person name="Scheremetjew M."/>
            <person name="Finn R."/>
            <person name="Kale V."/>
            <person name="Holt S."/>
            <person name="Cochrane G."/>
            <person name="Meng A."/>
            <person name="Brown T."/>
            <person name="Cohen L."/>
        </authorList>
    </citation>
    <scope>NUCLEOTIDE SEQUENCE</scope>
    <source>
        <strain evidence="1">S3</strain>
    </source>
</reference>
<gene>
    <name evidence="1" type="ORF">SINC0208_LOCUS13149</name>
</gene>